<reference evidence="1 2" key="1">
    <citation type="journal article" date="2012" name="PLoS Pathog.">
        <title>Diverse lifestyles and strategies of plant pathogenesis encoded in the genomes of eighteen Dothideomycetes fungi.</title>
        <authorList>
            <person name="Ohm R.A."/>
            <person name="Feau N."/>
            <person name="Henrissat B."/>
            <person name="Schoch C.L."/>
            <person name="Horwitz B.A."/>
            <person name="Barry K.W."/>
            <person name="Condon B.J."/>
            <person name="Copeland A.C."/>
            <person name="Dhillon B."/>
            <person name="Glaser F."/>
            <person name="Hesse C.N."/>
            <person name="Kosti I."/>
            <person name="LaButti K."/>
            <person name="Lindquist E.A."/>
            <person name="Lucas S."/>
            <person name="Salamov A.A."/>
            <person name="Bradshaw R.E."/>
            <person name="Ciuffetti L."/>
            <person name="Hamelin R.C."/>
            <person name="Kema G.H.J."/>
            <person name="Lawrence C."/>
            <person name="Scott J.A."/>
            <person name="Spatafora J.W."/>
            <person name="Turgeon B.G."/>
            <person name="de Wit P.J.G.M."/>
            <person name="Zhong S."/>
            <person name="Goodwin S.B."/>
            <person name="Grigoriev I.V."/>
        </authorList>
    </citation>
    <scope>NUCLEOTIDE SEQUENCE [LARGE SCALE GENOMIC DNA]</scope>
    <source>
        <strain evidence="1 2">UAMH 10762</strain>
    </source>
</reference>
<dbReference type="RefSeq" id="XP_007679821.1">
    <property type="nucleotide sequence ID" value="XM_007681631.1"/>
</dbReference>
<dbReference type="EMBL" id="KB445561">
    <property type="protein sequence ID" value="EMC92838.1"/>
    <property type="molecule type" value="Genomic_DNA"/>
</dbReference>
<dbReference type="HOGENOM" id="CLU_2960369_0_0_1"/>
<evidence type="ECO:0000313" key="2">
    <source>
        <dbReference type="Proteomes" id="UP000011761"/>
    </source>
</evidence>
<sequence>MVGKKSGRALLREEGTSDNLLPFDRMMGVPCIEPFSTLYHRSTPPRHYLPKDAHLHRAY</sequence>
<organism evidence="1 2">
    <name type="scientific">Baudoinia panamericana (strain UAMH 10762)</name>
    <name type="common">Angels' share fungus</name>
    <name type="synonym">Baudoinia compniacensis (strain UAMH 10762)</name>
    <dbReference type="NCBI Taxonomy" id="717646"/>
    <lineage>
        <taxon>Eukaryota</taxon>
        <taxon>Fungi</taxon>
        <taxon>Dikarya</taxon>
        <taxon>Ascomycota</taxon>
        <taxon>Pezizomycotina</taxon>
        <taxon>Dothideomycetes</taxon>
        <taxon>Dothideomycetidae</taxon>
        <taxon>Mycosphaerellales</taxon>
        <taxon>Teratosphaeriaceae</taxon>
        <taxon>Baudoinia</taxon>
    </lineage>
</organism>
<dbReference type="GeneID" id="19113330"/>
<dbReference type="Proteomes" id="UP000011761">
    <property type="component" value="Unassembled WGS sequence"/>
</dbReference>
<accession>M2MN13</accession>
<dbReference type="AlphaFoldDB" id="M2MN13"/>
<dbReference type="KEGG" id="bcom:BAUCODRAFT_37750"/>
<protein>
    <submittedName>
        <fullName evidence="1">Uncharacterized protein</fullName>
    </submittedName>
</protein>
<gene>
    <name evidence="1" type="ORF">BAUCODRAFT_37750</name>
</gene>
<evidence type="ECO:0000313" key="1">
    <source>
        <dbReference type="EMBL" id="EMC92838.1"/>
    </source>
</evidence>
<proteinExistence type="predicted"/>
<name>M2MN13_BAUPA</name>
<keyword evidence="2" id="KW-1185">Reference proteome</keyword>